<reference evidence="2 3" key="1">
    <citation type="submission" date="2018-05" db="EMBL/GenBank/DDBJ databases">
        <title>Draft genome sequence of Streptococcus panodentis CCUG 70867T.</title>
        <authorList>
            <person name="Salva-Serra F."/>
            <person name="Mendez V."/>
            <person name="Jaen-Luchoro D."/>
            <person name="Gonzales-Siles L."/>
            <person name="Karlsson R."/>
            <person name="Engstrom-Jakobsson H."/>
            <person name="Busquets A."/>
            <person name="Gomila M."/>
            <person name="Pineiro-Iglesias B."/>
            <person name="Bennasar-Figueras A."/>
            <person name="Seeger M."/>
            <person name="Moore E."/>
        </authorList>
    </citation>
    <scope>NUCLEOTIDE SEQUENCE [LARGE SCALE GENOMIC DNA]</scope>
    <source>
        <strain evidence="2 3">CCUG 70867</strain>
    </source>
</reference>
<keyword evidence="3" id="KW-1185">Reference proteome</keyword>
<evidence type="ECO:0008006" key="4">
    <source>
        <dbReference type="Google" id="ProtNLM"/>
    </source>
</evidence>
<name>A0ABS5AWQ0_9STRE</name>
<dbReference type="RefSeq" id="WP_128837562.1">
    <property type="nucleotide sequence ID" value="NZ_QFAY01000011.1"/>
</dbReference>
<dbReference type="EMBL" id="QFAY01000011">
    <property type="protein sequence ID" value="MBP2621013.1"/>
    <property type="molecule type" value="Genomic_DNA"/>
</dbReference>
<evidence type="ECO:0000313" key="3">
    <source>
        <dbReference type="Proteomes" id="UP001519349"/>
    </source>
</evidence>
<organism evidence="2 3">
    <name type="scientific">Streptococcus panodentis</name>
    <dbReference type="NCBI Taxonomy" id="1581472"/>
    <lineage>
        <taxon>Bacteria</taxon>
        <taxon>Bacillati</taxon>
        <taxon>Bacillota</taxon>
        <taxon>Bacilli</taxon>
        <taxon>Lactobacillales</taxon>
        <taxon>Streptococcaceae</taxon>
        <taxon>Streptococcus</taxon>
    </lineage>
</organism>
<dbReference type="Proteomes" id="UP001519349">
    <property type="component" value="Unassembled WGS sequence"/>
</dbReference>
<proteinExistence type="predicted"/>
<keyword evidence="1" id="KW-0175">Coiled coil</keyword>
<comment type="caution">
    <text evidence="2">The sequence shown here is derived from an EMBL/GenBank/DDBJ whole genome shotgun (WGS) entry which is preliminary data.</text>
</comment>
<evidence type="ECO:0000313" key="2">
    <source>
        <dbReference type="EMBL" id="MBP2621013.1"/>
    </source>
</evidence>
<evidence type="ECO:0000256" key="1">
    <source>
        <dbReference type="SAM" id="Coils"/>
    </source>
</evidence>
<sequence>MANQTLEKMQEIEAAADKVLAGYETDIEQLRRQADEQISQMGQAYDQETQRLAAELEESSQKQLAALRQDVLITVRQNEAAVEAALNDKKAALVQSIIDKVVDEYGH</sequence>
<gene>
    <name evidence="2" type="ORF">DHL47_06700</name>
</gene>
<feature type="coiled-coil region" evidence="1">
    <location>
        <begin position="20"/>
        <end position="47"/>
    </location>
</feature>
<accession>A0ABS5AWQ0</accession>
<protein>
    <recommendedName>
        <fullName evidence="4">V-type ATP synthase subunit G</fullName>
    </recommendedName>
</protein>